<dbReference type="Pfam" id="PF10861">
    <property type="entry name" value="DUF2784"/>
    <property type="match status" value="1"/>
</dbReference>
<dbReference type="EMBL" id="MFIF01000015">
    <property type="protein sequence ID" value="OGF86582.1"/>
    <property type="molecule type" value="Genomic_DNA"/>
</dbReference>
<comment type="caution">
    <text evidence="2">The sequence shown here is derived from an EMBL/GenBank/DDBJ whole genome shotgun (WGS) entry which is preliminary data.</text>
</comment>
<dbReference type="Proteomes" id="UP000177346">
    <property type="component" value="Unassembled WGS sequence"/>
</dbReference>
<evidence type="ECO:0000256" key="1">
    <source>
        <dbReference type="SAM" id="Phobius"/>
    </source>
</evidence>
<reference evidence="2 3" key="1">
    <citation type="journal article" date="2016" name="Nat. Commun.">
        <title>Thousands of microbial genomes shed light on interconnected biogeochemical processes in an aquifer system.</title>
        <authorList>
            <person name="Anantharaman K."/>
            <person name="Brown C.T."/>
            <person name="Hug L.A."/>
            <person name="Sharon I."/>
            <person name="Castelle C.J."/>
            <person name="Probst A.J."/>
            <person name="Thomas B.C."/>
            <person name="Singh A."/>
            <person name="Wilkins M.J."/>
            <person name="Karaoz U."/>
            <person name="Brodie E.L."/>
            <person name="Williams K.H."/>
            <person name="Hubbard S.S."/>
            <person name="Banfield J.F."/>
        </authorList>
    </citation>
    <scope>NUCLEOTIDE SEQUENCE [LARGE SCALE GENOMIC DNA]</scope>
</reference>
<accession>A0A1F5XF75</accession>
<feature type="transmembrane region" description="Helical" evidence="1">
    <location>
        <begin position="41"/>
        <end position="60"/>
    </location>
</feature>
<protein>
    <recommendedName>
        <fullName evidence="4">DUF2784 domain-containing protein</fullName>
    </recommendedName>
</protein>
<gene>
    <name evidence="2" type="ORF">A3B19_02545</name>
</gene>
<dbReference type="AlphaFoldDB" id="A0A1F5XF75"/>
<evidence type="ECO:0000313" key="2">
    <source>
        <dbReference type="EMBL" id="OGF86582.1"/>
    </source>
</evidence>
<feature type="transmembrane region" description="Helical" evidence="1">
    <location>
        <begin position="12"/>
        <end position="29"/>
    </location>
</feature>
<feature type="transmembrane region" description="Helical" evidence="1">
    <location>
        <begin position="102"/>
        <end position="125"/>
    </location>
</feature>
<keyword evidence="1" id="KW-0472">Membrane</keyword>
<dbReference type="InterPro" id="IPR021218">
    <property type="entry name" value="DUF2784"/>
</dbReference>
<evidence type="ECO:0008006" key="4">
    <source>
        <dbReference type="Google" id="ProtNLM"/>
    </source>
</evidence>
<name>A0A1F5XF75_9BACT</name>
<keyword evidence="1" id="KW-1133">Transmembrane helix</keyword>
<evidence type="ECO:0000313" key="3">
    <source>
        <dbReference type="Proteomes" id="UP000177346"/>
    </source>
</evidence>
<sequence>MDYGFLADATATTHFAIIVAVFIGLLISFRYRRFRPWEAGILLSVIVLWSYYGNCPLTIVEQYLRNLAGEAANLTDVGFMPYYANKFFAISLSSRIVQRTTFFTGGAFFAASLEWLAPFFHMEIFKFRKSFRKFRKLAWG</sequence>
<proteinExistence type="predicted"/>
<organism evidence="2 3">
    <name type="scientific">Candidatus Giovannonibacteria bacterium RIFCSPLOWO2_01_FULL_46_32</name>
    <dbReference type="NCBI Taxonomy" id="1798353"/>
    <lineage>
        <taxon>Bacteria</taxon>
        <taxon>Candidatus Giovannoniibacteriota</taxon>
    </lineage>
</organism>
<keyword evidence="1" id="KW-0812">Transmembrane</keyword>